<evidence type="ECO:0000313" key="2">
    <source>
        <dbReference type="EMBL" id="UYN56278.1"/>
    </source>
</evidence>
<evidence type="ECO:0000313" key="3">
    <source>
        <dbReference type="Proteomes" id="UP000290475"/>
    </source>
</evidence>
<name>A0A4Q1UG79_9LACO</name>
<dbReference type="EMBL" id="CP107523">
    <property type="protein sequence ID" value="UYN56278.1"/>
    <property type="molecule type" value="Genomic_DNA"/>
</dbReference>
<dbReference type="Proteomes" id="UP001164790">
    <property type="component" value="Chromosome"/>
</dbReference>
<dbReference type="PROSITE" id="PS51257">
    <property type="entry name" value="PROKAR_LIPOPROTEIN"/>
    <property type="match status" value="1"/>
</dbReference>
<dbReference type="Proteomes" id="UP000290475">
    <property type="component" value="Unassembled WGS sequence"/>
</dbReference>
<reference evidence="1 3" key="1">
    <citation type="submission" date="2017-01" db="EMBL/GenBank/DDBJ databases">
        <title>Lactobacillus chiayiensis sp. nov., a lactic acid bacterium isolated from compost.</title>
        <authorList>
            <person name="Huang C.-H."/>
        </authorList>
    </citation>
    <scope>NUCLEOTIDE SEQUENCE [LARGE SCALE GENOMIC DNA]</scope>
    <source>
        <strain evidence="3">chh01</strain>
        <strain evidence="1">Chh01</strain>
    </source>
</reference>
<proteinExistence type="predicted"/>
<sequence length="332" mass="36957">MKKKKTSLELRLLLGLLSLALTFSIGGCQALKPTDALAVAGTPISTKVYRLFLQNEKALTVNRYVTKYHAKYDTHFWQTKYGRQTPQQAAQVQAMKKLRQFVVEDQALVKAKLLDKPLAEFAVLKKTNGTGADLTGMAAAQKQHRELMLKLQSQYVKAHRKSVTEKQQGGFYSHNKSKYWARPNVIHYETLTFNRGKINNLSDFTAMIQQVNGQQTDLASVQKVFGAAGFQGQLNQTDSLHDADQYYGAYLRATNDHTGQIGQIFAAWLSDRKMCLVRVTKSVHGGFVPFADVQEDVTAKILQKQLAETLANRAKHAGVNGDPAVLAKETLA</sequence>
<keyword evidence="4" id="KW-1185">Reference proteome</keyword>
<evidence type="ECO:0000313" key="4">
    <source>
        <dbReference type="Proteomes" id="UP001164790"/>
    </source>
</evidence>
<evidence type="ECO:0000313" key="1">
    <source>
        <dbReference type="EMBL" id="RXT30761.1"/>
    </source>
</evidence>
<reference evidence="2" key="2">
    <citation type="submission" date="2022-10" db="EMBL/GenBank/DDBJ databases">
        <title>Comparative genomic analysis and in-vitro probiotic properties of the potential probiotic L. chiayiensis AACE 3.</title>
        <authorList>
            <person name="Kang X."/>
        </authorList>
    </citation>
    <scope>NUCLEOTIDE SEQUENCE</scope>
    <source>
        <strain evidence="2">AACE 3</strain>
    </source>
</reference>
<organism evidence="1 3">
    <name type="scientific">Lacticaseibacillus chiayiensis</name>
    <dbReference type="NCBI Taxonomy" id="2100821"/>
    <lineage>
        <taxon>Bacteria</taxon>
        <taxon>Bacillati</taxon>
        <taxon>Bacillota</taxon>
        <taxon>Bacilli</taxon>
        <taxon>Lactobacillales</taxon>
        <taxon>Lactobacillaceae</taxon>
        <taxon>Lacticaseibacillus</taxon>
    </lineage>
</organism>
<dbReference type="EMBL" id="MSSM01000001">
    <property type="protein sequence ID" value="RXT30761.1"/>
    <property type="molecule type" value="Genomic_DNA"/>
</dbReference>
<dbReference type="RefSeq" id="WP_129300701.1">
    <property type="nucleotide sequence ID" value="NZ_CP107523.1"/>
</dbReference>
<protein>
    <submittedName>
        <fullName evidence="1">Uncharacterized protein</fullName>
    </submittedName>
</protein>
<dbReference type="AlphaFoldDB" id="A0A4Q1UG79"/>
<gene>
    <name evidence="1" type="ORF">BVJ53_00690</name>
    <name evidence="2" type="ORF">OFW50_12540</name>
</gene>
<accession>A0A4Q1UG79</accession>